<dbReference type="SUPFAM" id="SSF53756">
    <property type="entry name" value="UDP-Glycosyltransferase/glycogen phosphorylase"/>
    <property type="match status" value="1"/>
</dbReference>
<dbReference type="EMBL" id="BPQG01000090">
    <property type="protein sequence ID" value="GJD46770.1"/>
    <property type="molecule type" value="Genomic_DNA"/>
</dbReference>
<feature type="domain" description="Erythromycin biosynthesis protein CIII-like C-terminal" evidence="2">
    <location>
        <begin position="294"/>
        <end position="396"/>
    </location>
</feature>
<dbReference type="InterPro" id="IPR004276">
    <property type="entry name" value="GlycoTrans_28_N"/>
</dbReference>
<feature type="domain" description="Glycosyltransferase family 28 N-terminal" evidence="1">
    <location>
        <begin position="4"/>
        <end position="116"/>
    </location>
</feature>
<dbReference type="Pfam" id="PF06722">
    <property type="entry name" value="EryCIII-like_C"/>
    <property type="match status" value="1"/>
</dbReference>
<dbReference type="PANTHER" id="PTHR48050">
    <property type="entry name" value="STEROL 3-BETA-GLUCOSYLTRANSFERASE"/>
    <property type="match status" value="1"/>
</dbReference>
<sequence length="414" mass="44874">MQIRLVAIGSHGDVLPILALSIELIRRGYDVALAAPVPFEALASRAGVPFHGLGTQSAYDRSMADADLWHPIRGVSALFSQISEVTEQIYNWLFREAAFHDTLVVASSLSLGARIAQDKLGLQVITLHVNPMLVESRFASPRLPGLGFAKMAPSRLRNWLGRGAERYVIGPAALPSLNALRARLGLPAVRRLRHWWNSPSKVLLMFPDWFAPPQADWLPQAVQIGFPLVNPTGDAPALSSDLATFLAQGPAPLVFTYGTAMRQGHRFFETAIAVCRCMKQRGILLGATGDQIPSQLPDGLIHATYAPFSVLLPRSAALIHHGGIGTATEAFAAGIPQLIVPMAFDQFDVGERVGRLGLGTTLSQRRFTPQRAARCLTKLLTSTQVARCCRDVSKRMVREEGIVSACDAIEASIP</sequence>
<dbReference type="InterPro" id="IPR050426">
    <property type="entry name" value="Glycosyltransferase_28"/>
</dbReference>
<accession>A0ABQ4QND4</accession>
<dbReference type="CDD" id="cd03784">
    <property type="entry name" value="GT1_Gtf-like"/>
    <property type="match status" value="1"/>
</dbReference>
<dbReference type="PANTHER" id="PTHR48050:SF13">
    <property type="entry name" value="STEROL 3-BETA-GLUCOSYLTRANSFERASE UGT80A2"/>
    <property type="match status" value="1"/>
</dbReference>
<comment type="caution">
    <text evidence="3">The sequence shown here is derived from an EMBL/GenBank/DDBJ whole genome shotgun (WGS) entry which is preliminary data.</text>
</comment>
<reference evidence="3 4" key="1">
    <citation type="journal article" date="2021" name="Front. Microbiol.">
        <title>Comprehensive Comparative Genomics and Phenotyping of Methylobacterium Species.</title>
        <authorList>
            <person name="Alessa O."/>
            <person name="Ogura Y."/>
            <person name="Fujitani Y."/>
            <person name="Takami H."/>
            <person name="Hayashi T."/>
            <person name="Sahin N."/>
            <person name="Tani A."/>
        </authorList>
    </citation>
    <scope>NUCLEOTIDE SEQUENCE [LARGE SCALE GENOMIC DNA]</scope>
    <source>
        <strain evidence="3 4">DSM 23679</strain>
    </source>
</reference>
<dbReference type="Pfam" id="PF03033">
    <property type="entry name" value="Glyco_transf_28"/>
    <property type="match status" value="1"/>
</dbReference>
<dbReference type="InterPro" id="IPR002213">
    <property type="entry name" value="UDP_glucos_trans"/>
</dbReference>
<gene>
    <name evidence="3" type="primary">tylN_2</name>
    <name evidence="3" type="ORF">AFCDBAGC_4654</name>
</gene>
<dbReference type="InterPro" id="IPR010610">
    <property type="entry name" value="EryCIII-like_C"/>
</dbReference>
<evidence type="ECO:0000259" key="1">
    <source>
        <dbReference type="Pfam" id="PF03033"/>
    </source>
</evidence>
<dbReference type="RefSeq" id="WP_238273071.1">
    <property type="nucleotide sequence ID" value="NZ_BPQG01000090.1"/>
</dbReference>
<name>A0ABQ4QND4_9HYPH</name>
<evidence type="ECO:0000313" key="4">
    <source>
        <dbReference type="Proteomes" id="UP001055117"/>
    </source>
</evidence>
<keyword evidence="4" id="KW-1185">Reference proteome</keyword>
<evidence type="ECO:0000313" key="3">
    <source>
        <dbReference type="EMBL" id="GJD46770.1"/>
    </source>
</evidence>
<dbReference type="Proteomes" id="UP001055117">
    <property type="component" value="Unassembled WGS sequence"/>
</dbReference>
<protein>
    <submittedName>
        <fullName evidence="3">O-mycaminosyltylonolide 6-deoxyallosyltransferase</fullName>
    </submittedName>
</protein>
<dbReference type="Gene3D" id="3.40.50.2000">
    <property type="entry name" value="Glycogen Phosphorylase B"/>
    <property type="match status" value="2"/>
</dbReference>
<proteinExistence type="predicted"/>
<evidence type="ECO:0000259" key="2">
    <source>
        <dbReference type="Pfam" id="PF06722"/>
    </source>
</evidence>
<organism evidence="3 4">
    <name type="scientific">Methylobacterium cerastii</name>
    <dbReference type="NCBI Taxonomy" id="932741"/>
    <lineage>
        <taxon>Bacteria</taxon>
        <taxon>Pseudomonadati</taxon>
        <taxon>Pseudomonadota</taxon>
        <taxon>Alphaproteobacteria</taxon>
        <taxon>Hyphomicrobiales</taxon>
        <taxon>Methylobacteriaceae</taxon>
        <taxon>Methylobacterium</taxon>
    </lineage>
</organism>